<evidence type="ECO:0000313" key="7">
    <source>
        <dbReference type="Proteomes" id="UP000322214"/>
    </source>
</evidence>
<protein>
    <submittedName>
        <fullName evidence="6">Positive control sigma-like factor</fullName>
    </submittedName>
</protein>
<evidence type="ECO:0000256" key="1">
    <source>
        <dbReference type="ARBA" id="ARBA00023015"/>
    </source>
</evidence>
<dbReference type="OrthoDB" id="9780153at2"/>
<keyword evidence="7" id="KW-1185">Reference proteome</keyword>
<dbReference type="InterPro" id="IPR000792">
    <property type="entry name" value="Tscrpt_reg_LuxR_C"/>
</dbReference>
<feature type="domain" description="HTH luxR-type" evidence="5">
    <location>
        <begin position="26"/>
        <end position="91"/>
    </location>
</feature>
<dbReference type="EMBL" id="CP042912">
    <property type="protein sequence ID" value="QEG25222.1"/>
    <property type="molecule type" value="Genomic_DNA"/>
</dbReference>
<dbReference type="InterPro" id="IPR036388">
    <property type="entry name" value="WH-like_DNA-bd_sf"/>
</dbReference>
<dbReference type="KEGG" id="mff:MFFC18_51460"/>
<accession>A0A5B9PKH1</accession>
<evidence type="ECO:0000313" key="6">
    <source>
        <dbReference type="EMBL" id="QEG25222.1"/>
    </source>
</evidence>
<dbReference type="GO" id="GO:0006355">
    <property type="term" value="P:regulation of DNA-templated transcription"/>
    <property type="evidence" value="ECO:0007669"/>
    <property type="project" value="InterPro"/>
</dbReference>
<evidence type="ECO:0000259" key="5">
    <source>
        <dbReference type="PROSITE" id="PS50043"/>
    </source>
</evidence>
<dbReference type="AlphaFoldDB" id="A0A5B9PKH1"/>
<keyword evidence="3" id="KW-0804">Transcription</keyword>
<name>A0A5B9PKH1_9BACT</name>
<dbReference type="Gene3D" id="1.10.10.10">
    <property type="entry name" value="Winged helix-like DNA-binding domain superfamily/Winged helix DNA-binding domain"/>
    <property type="match status" value="1"/>
</dbReference>
<evidence type="ECO:0000256" key="2">
    <source>
        <dbReference type="ARBA" id="ARBA00023125"/>
    </source>
</evidence>
<gene>
    <name evidence="6" type="ORF">MFFC18_51460</name>
</gene>
<dbReference type="Proteomes" id="UP000322214">
    <property type="component" value="Chromosome"/>
</dbReference>
<dbReference type="PROSITE" id="PS50043">
    <property type="entry name" value="HTH_LUXR_2"/>
    <property type="match status" value="1"/>
</dbReference>
<dbReference type="PANTHER" id="PTHR44688">
    <property type="entry name" value="DNA-BINDING TRANSCRIPTIONAL ACTIVATOR DEVR_DOSR"/>
    <property type="match status" value="1"/>
</dbReference>
<sequence>MNLQDDAWQWSEEPGTHLITDTQWKKISYLLAISDREQEVCRLLFEGITREEIAEKMNIKVRTVRHYLERLHTKLRVNNRVALVLRIIQVRDALKDLPDSDFPDKLGLNDGPPTGEPPSGNPPAPGEPPTG</sequence>
<evidence type="ECO:0000256" key="3">
    <source>
        <dbReference type="ARBA" id="ARBA00023163"/>
    </source>
</evidence>
<dbReference type="GO" id="GO:0003677">
    <property type="term" value="F:DNA binding"/>
    <property type="evidence" value="ECO:0007669"/>
    <property type="project" value="UniProtKB-KW"/>
</dbReference>
<dbReference type="InterPro" id="IPR016032">
    <property type="entry name" value="Sig_transdc_resp-reg_C-effctor"/>
</dbReference>
<dbReference type="SMART" id="SM00421">
    <property type="entry name" value="HTH_LUXR"/>
    <property type="match status" value="1"/>
</dbReference>
<organism evidence="6 7">
    <name type="scientific">Mariniblastus fucicola</name>
    <dbReference type="NCBI Taxonomy" id="980251"/>
    <lineage>
        <taxon>Bacteria</taxon>
        <taxon>Pseudomonadati</taxon>
        <taxon>Planctomycetota</taxon>
        <taxon>Planctomycetia</taxon>
        <taxon>Pirellulales</taxon>
        <taxon>Pirellulaceae</taxon>
        <taxon>Mariniblastus</taxon>
    </lineage>
</organism>
<dbReference type="PANTHER" id="PTHR44688:SF16">
    <property type="entry name" value="DNA-BINDING TRANSCRIPTIONAL ACTIVATOR DEVR_DOSR"/>
    <property type="match status" value="1"/>
</dbReference>
<keyword evidence="2" id="KW-0238">DNA-binding</keyword>
<reference evidence="6 7" key="1">
    <citation type="submission" date="2019-08" db="EMBL/GenBank/DDBJ databases">
        <title>Deep-cultivation of Planctomycetes and their phenomic and genomic characterization uncovers novel biology.</title>
        <authorList>
            <person name="Wiegand S."/>
            <person name="Jogler M."/>
            <person name="Boedeker C."/>
            <person name="Pinto D."/>
            <person name="Vollmers J."/>
            <person name="Rivas-Marin E."/>
            <person name="Kohn T."/>
            <person name="Peeters S.H."/>
            <person name="Heuer A."/>
            <person name="Rast P."/>
            <person name="Oberbeckmann S."/>
            <person name="Bunk B."/>
            <person name="Jeske O."/>
            <person name="Meyerdierks A."/>
            <person name="Storesund J.E."/>
            <person name="Kallscheuer N."/>
            <person name="Luecker S."/>
            <person name="Lage O.M."/>
            <person name="Pohl T."/>
            <person name="Merkel B.J."/>
            <person name="Hornburger P."/>
            <person name="Mueller R.-W."/>
            <person name="Bruemmer F."/>
            <person name="Labrenz M."/>
            <person name="Spormann A.M."/>
            <person name="Op den Camp H."/>
            <person name="Overmann J."/>
            <person name="Amann R."/>
            <person name="Jetten M.S.M."/>
            <person name="Mascher T."/>
            <person name="Medema M.H."/>
            <person name="Devos D.P."/>
            <person name="Kaster A.-K."/>
            <person name="Ovreas L."/>
            <person name="Rohde M."/>
            <person name="Galperin M.Y."/>
            <person name="Jogler C."/>
        </authorList>
    </citation>
    <scope>NUCLEOTIDE SEQUENCE [LARGE SCALE GENOMIC DNA]</scope>
    <source>
        <strain evidence="6 7">FC18</strain>
    </source>
</reference>
<proteinExistence type="predicted"/>
<dbReference type="STRING" id="980251.GCA_001642875_03817"/>
<dbReference type="RefSeq" id="WP_075085820.1">
    <property type="nucleotide sequence ID" value="NZ_CP042912.1"/>
</dbReference>
<dbReference type="PRINTS" id="PR00038">
    <property type="entry name" value="HTHLUXR"/>
</dbReference>
<evidence type="ECO:0000256" key="4">
    <source>
        <dbReference type="SAM" id="MobiDB-lite"/>
    </source>
</evidence>
<keyword evidence="1" id="KW-0805">Transcription regulation</keyword>
<dbReference type="SUPFAM" id="SSF46894">
    <property type="entry name" value="C-terminal effector domain of the bipartite response regulators"/>
    <property type="match status" value="1"/>
</dbReference>
<feature type="compositionally biased region" description="Pro residues" evidence="4">
    <location>
        <begin position="114"/>
        <end position="131"/>
    </location>
</feature>
<dbReference type="Pfam" id="PF00196">
    <property type="entry name" value="GerE"/>
    <property type="match status" value="1"/>
</dbReference>
<dbReference type="CDD" id="cd06170">
    <property type="entry name" value="LuxR_C_like"/>
    <property type="match status" value="1"/>
</dbReference>
<feature type="region of interest" description="Disordered" evidence="4">
    <location>
        <begin position="96"/>
        <end position="131"/>
    </location>
</feature>